<keyword evidence="3" id="KW-0813">Transport</keyword>
<proteinExistence type="inferred from homology"/>
<dbReference type="GO" id="GO:1901678">
    <property type="term" value="P:iron coordination entity transport"/>
    <property type="evidence" value="ECO:0007669"/>
    <property type="project" value="UniProtKB-ARBA"/>
</dbReference>
<evidence type="ECO:0000313" key="9">
    <source>
        <dbReference type="Proteomes" id="UP000034034"/>
    </source>
</evidence>
<feature type="region of interest" description="Disordered" evidence="5">
    <location>
        <begin position="27"/>
        <end position="63"/>
    </location>
</feature>
<evidence type="ECO:0000256" key="4">
    <source>
        <dbReference type="ARBA" id="ARBA00022729"/>
    </source>
</evidence>
<dbReference type="GO" id="GO:0030288">
    <property type="term" value="C:outer membrane-bounded periplasmic space"/>
    <property type="evidence" value="ECO:0007669"/>
    <property type="project" value="TreeGrafter"/>
</dbReference>
<dbReference type="STRING" id="408015.SXIM_52110"/>
<keyword evidence="4 6" id="KW-0732">Signal</keyword>
<feature type="signal peptide" evidence="6">
    <location>
        <begin position="1"/>
        <end position="22"/>
    </location>
</feature>
<reference evidence="8" key="1">
    <citation type="submission" date="2019-08" db="EMBL/GenBank/DDBJ databases">
        <title>Complete genome sequence of a mangrove-derived Streptomyces xiamenensis.</title>
        <authorList>
            <person name="Xu J."/>
        </authorList>
    </citation>
    <scope>NUCLEOTIDE SEQUENCE</scope>
    <source>
        <strain evidence="8">318</strain>
    </source>
</reference>
<dbReference type="KEGG" id="sxi:SXIM_52110"/>
<dbReference type="PANTHER" id="PTHR30532:SF1">
    <property type="entry name" value="IRON(3+)-HYDROXAMATE-BINDING PROTEIN FHUD"/>
    <property type="match status" value="1"/>
</dbReference>
<evidence type="ECO:0000256" key="6">
    <source>
        <dbReference type="SAM" id="SignalP"/>
    </source>
</evidence>
<dbReference type="PROSITE" id="PS51257">
    <property type="entry name" value="PROKAR_LIPOPROTEIN"/>
    <property type="match status" value="1"/>
</dbReference>
<dbReference type="PANTHER" id="PTHR30532">
    <property type="entry name" value="IRON III DICITRATE-BINDING PERIPLASMIC PROTEIN"/>
    <property type="match status" value="1"/>
</dbReference>
<comment type="subcellular location">
    <subcellularLocation>
        <location evidence="1">Cell envelope</location>
    </subcellularLocation>
</comment>
<organism evidence="8 9">
    <name type="scientific">Streptomyces xiamenensis</name>
    <dbReference type="NCBI Taxonomy" id="408015"/>
    <lineage>
        <taxon>Bacteria</taxon>
        <taxon>Bacillati</taxon>
        <taxon>Actinomycetota</taxon>
        <taxon>Actinomycetes</taxon>
        <taxon>Kitasatosporales</taxon>
        <taxon>Streptomycetaceae</taxon>
        <taxon>Streptomyces</taxon>
    </lineage>
</organism>
<dbReference type="HOGENOM" id="CLU_038034_10_1_11"/>
<dbReference type="Pfam" id="PF01497">
    <property type="entry name" value="Peripla_BP_2"/>
    <property type="match status" value="1"/>
</dbReference>
<feature type="compositionally biased region" description="Low complexity" evidence="5">
    <location>
        <begin position="37"/>
        <end position="59"/>
    </location>
</feature>
<protein>
    <submittedName>
        <fullName evidence="8">Fe3+-hydroxamate ABC transporter</fullName>
    </submittedName>
</protein>
<dbReference type="RefSeq" id="WP_030732026.1">
    <property type="nucleotide sequence ID" value="NZ_CP009922.3"/>
</dbReference>
<name>A0A0F7G067_9ACTN</name>
<feature type="chain" id="PRO_5039177654" evidence="6">
    <location>
        <begin position="23"/>
        <end position="358"/>
    </location>
</feature>
<feature type="compositionally biased region" description="Basic and acidic residues" evidence="5">
    <location>
        <begin position="27"/>
        <end position="36"/>
    </location>
</feature>
<dbReference type="InterPro" id="IPR051313">
    <property type="entry name" value="Bact_iron-sidero_bind"/>
</dbReference>
<dbReference type="InterPro" id="IPR002491">
    <property type="entry name" value="ABC_transptr_periplasmic_BD"/>
</dbReference>
<accession>A0A0F7G067</accession>
<keyword evidence="9" id="KW-1185">Reference proteome</keyword>
<evidence type="ECO:0000256" key="1">
    <source>
        <dbReference type="ARBA" id="ARBA00004196"/>
    </source>
</evidence>
<gene>
    <name evidence="8" type="ORF">SXIM_52110</name>
</gene>
<evidence type="ECO:0000256" key="5">
    <source>
        <dbReference type="SAM" id="MobiDB-lite"/>
    </source>
</evidence>
<dbReference type="SUPFAM" id="SSF53807">
    <property type="entry name" value="Helical backbone' metal receptor"/>
    <property type="match status" value="1"/>
</dbReference>
<dbReference type="Proteomes" id="UP000034034">
    <property type="component" value="Chromosome"/>
</dbReference>
<evidence type="ECO:0000313" key="8">
    <source>
        <dbReference type="EMBL" id="AKG46595.1"/>
    </source>
</evidence>
<evidence type="ECO:0000256" key="2">
    <source>
        <dbReference type="ARBA" id="ARBA00008814"/>
    </source>
</evidence>
<dbReference type="Gene3D" id="3.40.50.1980">
    <property type="entry name" value="Nitrogenase molybdenum iron protein domain"/>
    <property type="match status" value="2"/>
</dbReference>
<evidence type="ECO:0000259" key="7">
    <source>
        <dbReference type="PROSITE" id="PS50983"/>
    </source>
</evidence>
<dbReference type="EMBL" id="CP009922">
    <property type="protein sequence ID" value="AKG46595.1"/>
    <property type="molecule type" value="Genomic_DNA"/>
</dbReference>
<evidence type="ECO:0000256" key="3">
    <source>
        <dbReference type="ARBA" id="ARBA00022448"/>
    </source>
</evidence>
<dbReference type="PROSITE" id="PS50983">
    <property type="entry name" value="FE_B12_PBP"/>
    <property type="match status" value="1"/>
</dbReference>
<feature type="domain" description="Fe/B12 periplasmic-binding" evidence="7">
    <location>
        <begin position="80"/>
        <end position="358"/>
    </location>
</feature>
<dbReference type="PATRIC" id="fig|408015.6.peg.5274"/>
<dbReference type="AlphaFoldDB" id="A0A0F7G067"/>
<comment type="similarity">
    <text evidence="2">Belongs to the bacterial solute-binding protein 8 family.</text>
</comment>
<sequence length="358" mass="37867">MNRARRLAASTATGLIVLAATACGTTDVDKPAKDTGADASADASPASQSCAEDTTTTSTEPVSLTDGVGRQVQLDKPAQRIAVLEWQQIEDALTLCVTPVAVSDAEGYRTWVSAEELPAGVTDIGTREEPDLDTLYAADPDLVVVEAYDADDETIARLESRGVPVLATRGANPQDPIGNMREVFGMIGEATGRSERADQVLQEFDEHLATAKQQVIDADLPTNDFLFFDGWVQGGNLTIRPYGDGALFTEIGKELGMNPVWDDAVNEAHGNGGVDPSYGLAQTDVEGLVAVGNANLFYANDEGVGGYVAALEENPLWTTLPAVREGRAHAFPARVWGAGGPRSCAQAIDAYVDVLDQK</sequence>